<comment type="caution">
    <text evidence="1">The sequence shown here is derived from an EMBL/GenBank/DDBJ whole genome shotgun (WGS) entry which is preliminary data.</text>
</comment>
<name>A0A9D4EH97_DREPO</name>
<dbReference type="EMBL" id="JAIWYP010000009">
    <property type="protein sequence ID" value="KAH3779174.1"/>
    <property type="molecule type" value="Genomic_DNA"/>
</dbReference>
<evidence type="ECO:0000313" key="1">
    <source>
        <dbReference type="EMBL" id="KAH3779174.1"/>
    </source>
</evidence>
<sequence length="137" mass="14590">MMVQHRPGAKHGNADALSRVPDGLSPFSSYLSGIKLSDLPCGGCLYCTRAEKQWGQFIEEVDEAVSLATGSLTNIRVKKTVAGSAILVPNLDQLHNGDAADGDELCRESSMDNCAGLKGETDRKIWDPGGTEENLGL</sequence>
<reference evidence="1" key="1">
    <citation type="journal article" date="2019" name="bioRxiv">
        <title>The Genome of the Zebra Mussel, Dreissena polymorpha: A Resource for Invasive Species Research.</title>
        <authorList>
            <person name="McCartney M.A."/>
            <person name="Auch B."/>
            <person name="Kono T."/>
            <person name="Mallez S."/>
            <person name="Zhang Y."/>
            <person name="Obille A."/>
            <person name="Becker A."/>
            <person name="Abrahante J.E."/>
            <person name="Garbe J."/>
            <person name="Badalamenti J.P."/>
            <person name="Herman A."/>
            <person name="Mangelson H."/>
            <person name="Liachko I."/>
            <person name="Sullivan S."/>
            <person name="Sone E.D."/>
            <person name="Koren S."/>
            <person name="Silverstein K.A.T."/>
            <person name="Beckman K.B."/>
            <person name="Gohl D.M."/>
        </authorList>
    </citation>
    <scope>NUCLEOTIDE SEQUENCE</scope>
    <source>
        <strain evidence="1">Duluth1</strain>
        <tissue evidence="1">Whole animal</tissue>
    </source>
</reference>
<dbReference type="Proteomes" id="UP000828390">
    <property type="component" value="Unassembled WGS sequence"/>
</dbReference>
<dbReference type="AlphaFoldDB" id="A0A9D4EH97"/>
<protein>
    <submittedName>
        <fullName evidence="1">Uncharacterized protein</fullName>
    </submittedName>
</protein>
<keyword evidence="2" id="KW-1185">Reference proteome</keyword>
<gene>
    <name evidence="1" type="ORF">DPMN_180653</name>
</gene>
<evidence type="ECO:0000313" key="2">
    <source>
        <dbReference type="Proteomes" id="UP000828390"/>
    </source>
</evidence>
<organism evidence="1 2">
    <name type="scientific">Dreissena polymorpha</name>
    <name type="common">Zebra mussel</name>
    <name type="synonym">Mytilus polymorpha</name>
    <dbReference type="NCBI Taxonomy" id="45954"/>
    <lineage>
        <taxon>Eukaryota</taxon>
        <taxon>Metazoa</taxon>
        <taxon>Spiralia</taxon>
        <taxon>Lophotrochozoa</taxon>
        <taxon>Mollusca</taxon>
        <taxon>Bivalvia</taxon>
        <taxon>Autobranchia</taxon>
        <taxon>Heteroconchia</taxon>
        <taxon>Euheterodonta</taxon>
        <taxon>Imparidentia</taxon>
        <taxon>Neoheterodontei</taxon>
        <taxon>Myida</taxon>
        <taxon>Dreissenoidea</taxon>
        <taxon>Dreissenidae</taxon>
        <taxon>Dreissena</taxon>
    </lineage>
</organism>
<accession>A0A9D4EH97</accession>
<reference evidence="1" key="2">
    <citation type="submission" date="2020-11" db="EMBL/GenBank/DDBJ databases">
        <authorList>
            <person name="McCartney M.A."/>
            <person name="Auch B."/>
            <person name="Kono T."/>
            <person name="Mallez S."/>
            <person name="Becker A."/>
            <person name="Gohl D.M."/>
            <person name="Silverstein K.A.T."/>
            <person name="Koren S."/>
            <person name="Bechman K.B."/>
            <person name="Herman A."/>
            <person name="Abrahante J.E."/>
            <person name="Garbe J."/>
        </authorList>
    </citation>
    <scope>NUCLEOTIDE SEQUENCE</scope>
    <source>
        <strain evidence="1">Duluth1</strain>
        <tissue evidence="1">Whole animal</tissue>
    </source>
</reference>
<proteinExistence type="predicted"/>